<evidence type="ECO:0000256" key="3">
    <source>
        <dbReference type="ARBA" id="ARBA00011738"/>
    </source>
</evidence>
<feature type="domain" description="HTH dtxR-type" evidence="9">
    <location>
        <begin position="1"/>
        <end position="65"/>
    </location>
</feature>
<name>A0A1I1KUR5_9ACTN</name>
<evidence type="ECO:0000313" key="11">
    <source>
        <dbReference type="Proteomes" id="UP000198832"/>
    </source>
</evidence>
<dbReference type="GO" id="GO:0046914">
    <property type="term" value="F:transition metal ion binding"/>
    <property type="evidence" value="ECO:0007669"/>
    <property type="project" value="InterPro"/>
</dbReference>
<evidence type="ECO:0000256" key="4">
    <source>
        <dbReference type="ARBA" id="ARBA00022490"/>
    </source>
</evidence>
<keyword evidence="7" id="KW-0238">DNA-binding</keyword>
<evidence type="ECO:0000259" key="9">
    <source>
        <dbReference type="PROSITE" id="PS50944"/>
    </source>
</evidence>
<dbReference type="Pfam" id="PF02742">
    <property type="entry name" value="Fe_dep_repr_C"/>
    <property type="match status" value="1"/>
</dbReference>
<dbReference type="Gene3D" id="1.10.60.10">
    <property type="entry name" value="Iron dependent repressor, metal binding and dimerisation domain"/>
    <property type="match status" value="1"/>
</dbReference>
<dbReference type="STRING" id="574651.SAMN04487968_108194"/>
<evidence type="ECO:0000256" key="8">
    <source>
        <dbReference type="ARBA" id="ARBA00023163"/>
    </source>
</evidence>
<dbReference type="InterPro" id="IPR036390">
    <property type="entry name" value="WH_DNA-bd_sf"/>
</dbReference>
<dbReference type="GO" id="GO:0045892">
    <property type="term" value="P:negative regulation of DNA-templated transcription"/>
    <property type="evidence" value="ECO:0007669"/>
    <property type="project" value="TreeGrafter"/>
</dbReference>
<evidence type="ECO:0000256" key="5">
    <source>
        <dbReference type="ARBA" id="ARBA00023004"/>
    </source>
</evidence>
<dbReference type="InterPro" id="IPR001367">
    <property type="entry name" value="Fe_dep_repressor"/>
</dbReference>
<dbReference type="PANTHER" id="PTHR33238">
    <property type="entry name" value="IRON (METAL) DEPENDENT REPRESSOR, DTXR FAMILY"/>
    <property type="match status" value="1"/>
</dbReference>
<dbReference type="Proteomes" id="UP000198832">
    <property type="component" value="Unassembled WGS sequence"/>
</dbReference>
<dbReference type="GO" id="GO:0046983">
    <property type="term" value="F:protein dimerization activity"/>
    <property type="evidence" value="ECO:0007669"/>
    <property type="project" value="InterPro"/>
</dbReference>
<dbReference type="InterPro" id="IPR008988">
    <property type="entry name" value="Transcriptional_repressor_C"/>
</dbReference>
<keyword evidence="5" id="KW-0408">Iron</keyword>
<evidence type="ECO:0000313" key="10">
    <source>
        <dbReference type="EMBL" id="SFC61190.1"/>
    </source>
</evidence>
<dbReference type="Gene3D" id="2.30.30.90">
    <property type="match status" value="1"/>
</dbReference>
<keyword evidence="8" id="KW-0804">Transcription</keyword>
<proteinExistence type="inferred from homology"/>
<dbReference type="FunFam" id="1.10.60.10:FF:000001">
    <property type="entry name" value="Iron dependent repressor"/>
    <property type="match status" value="1"/>
</dbReference>
<dbReference type="SMART" id="SM00529">
    <property type="entry name" value="HTH_DTXR"/>
    <property type="match status" value="1"/>
</dbReference>
<reference evidence="10 11" key="1">
    <citation type="submission" date="2016-10" db="EMBL/GenBank/DDBJ databases">
        <authorList>
            <person name="de Groot N.N."/>
        </authorList>
    </citation>
    <scope>NUCLEOTIDE SEQUENCE [LARGE SCALE GENOMIC DNA]</scope>
    <source>
        <strain evidence="10 11">CGMCC 1.7056</strain>
    </source>
</reference>
<dbReference type="InterPro" id="IPR050536">
    <property type="entry name" value="DtxR_MntR_Metal-Reg"/>
</dbReference>
<dbReference type="InterPro" id="IPR022689">
    <property type="entry name" value="Iron_dep_repressor"/>
</dbReference>
<evidence type="ECO:0000256" key="6">
    <source>
        <dbReference type="ARBA" id="ARBA00023015"/>
    </source>
</evidence>
<dbReference type="AlphaFoldDB" id="A0A1I1KUR5"/>
<dbReference type="PROSITE" id="PS50944">
    <property type="entry name" value="HTH_DTXR"/>
    <property type="match status" value="1"/>
</dbReference>
<dbReference type="GO" id="GO:0003700">
    <property type="term" value="F:DNA-binding transcription factor activity"/>
    <property type="evidence" value="ECO:0007669"/>
    <property type="project" value="InterPro"/>
</dbReference>
<dbReference type="InterPro" id="IPR022687">
    <property type="entry name" value="HTH_DTXR"/>
</dbReference>
<dbReference type="SUPFAM" id="SSF47979">
    <property type="entry name" value="Iron-dependent repressor protein, dimerization domain"/>
    <property type="match status" value="1"/>
</dbReference>
<dbReference type="GO" id="GO:0005737">
    <property type="term" value="C:cytoplasm"/>
    <property type="evidence" value="ECO:0007669"/>
    <property type="project" value="UniProtKB-SubCell"/>
</dbReference>
<dbReference type="GO" id="GO:0003677">
    <property type="term" value="F:DNA binding"/>
    <property type="evidence" value="ECO:0007669"/>
    <property type="project" value="UniProtKB-KW"/>
</dbReference>
<dbReference type="RefSeq" id="WP_091124243.1">
    <property type="nucleotide sequence ID" value="NZ_FOLB01000008.1"/>
</dbReference>
<comment type="subunit">
    <text evidence="3">Homodimer.</text>
</comment>
<evidence type="ECO:0000256" key="7">
    <source>
        <dbReference type="ARBA" id="ARBA00023125"/>
    </source>
</evidence>
<dbReference type="InterPro" id="IPR038157">
    <property type="entry name" value="FeoA_core_dom"/>
</dbReference>
<comment type="similarity">
    <text evidence="2">Belongs to the DtxR/MntR family.</text>
</comment>
<dbReference type="InterPro" id="IPR036388">
    <property type="entry name" value="WH-like_DNA-bd_sf"/>
</dbReference>
<evidence type="ECO:0000256" key="1">
    <source>
        <dbReference type="ARBA" id="ARBA00004496"/>
    </source>
</evidence>
<dbReference type="SUPFAM" id="SSF46785">
    <property type="entry name" value="Winged helix' DNA-binding domain"/>
    <property type="match status" value="1"/>
</dbReference>
<accession>A0A1I1KUR5</accession>
<organism evidence="10 11">
    <name type="scientific">Nocardioides terrae</name>
    <dbReference type="NCBI Taxonomy" id="574651"/>
    <lineage>
        <taxon>Bacteria</taxon>
        <taxon>Bacillati</taxon>
        <taxon>Actinomycetota</taxon>
        <taxon>Actinomycetes</taxon>
        <taxon>Propionibacteriales</taxon>
        <taxon>Nocardioidaceae</taxon>
        <taxon>Nocardioides</taxon>
    </lineage>
</organism>
<keyword evidence="4" id="KW-0963">Cytoplasm</keyword>
<dbReference type="PANTHER" id="PTHR33238:SF10">
    <property type="entry name" value="IRON-DEPENDENT REPRESSOR IDER"/>
    <property type="match status" value="1"/>
</dbReference>
<dbReference type="SUPFAM" id="SSF50037">
    <property type="entry name" value="C-terminal domain of transcriptional repressors"/>
    <property type="match status" value="1"/>
</dbReference>
<comment type="subcellular location">
    <subcellularLocation>
        <location evidence="1">Cytoplasm</location>
    </subcellularLocation>
</comment>
<dbReference type="OrthoDB" id="3208141at2"/>
<dbReference type="Gene3D" id="1.10.10.10">
    <property type="entry name" value="Winged helix-like DNA-binding domain superfamily/Winged helix DNA-binding domain"/>
    <property type="match status" value="1"/>
</dbReference>
<gene>
    <name evidence="10" type="ORF">SAMN04487968_108194</name>
</gene>
<keyword evidence="11" id="KW-1185">Reference proteome</keyword>
<evidence type="ECO:0000256" key="2">
    <source>
        <dbReference type="ARBA" id="ARBA00007871"/>
    </source>
</evidence>
<protein>
    <submittedName>
        <fullName evidence="10">Iron (Metal) dependent repressor, DtxR family</fullName>
    </submittedName>
</protein>
<dbReference type="InterPro" id="IPR036421">
    <property type="entry name" value="Fe_dep_repressor_sf"/>
</dbReference>
<keyword evidence="6" id="KW-0805">Transcription regulation</keyword>
<dbReference type="EMBL" id="FOLB01000008">
    <property type="protein sequence ID" value="SFC61190.1"/>
    <property type="molecule type" value="Genomic_DNA"/>
</dbReference>
<sequence length="228" mass="25441">MSDLIDTTEMYLRTIYELVEEGIVPLRARIAERLHQSGPTVSQTVARMERDGLLTIEGDRHLQLTEAGNRLATRVMRKHRLAERLLIDVIGLDWELVHEEACRWEHVMSETVEKRLLELLDHPTESPYGNPIPGLDELGGDASREAFMEGVESLARVATAEKGTVLVRRISEEMQKDEVLMSALRRVGALPDRSVTVVATGQGVLVGAGGESAEIFPEAAEHIFVRRI</sequence>
<dbReference type="Pfam" id="PF01325">
    <property type="entry name" value="Fe_dep_repress"/>
    <property type="match status" value="1"/>
</dbReference>